<dbReference type="Proteomes" id="UP001333102">
    <property type="component" value="Chromosome"/>
</dbReference>
<dbReference type="SUPFAM" id="SSF51658">
    <property type="entry name" value="Xylose isomerase-like"/>
    <property type="match status" value="1"/>
</dbReference>
<evidence type="ECO:0000313" key="4">
    <source>
        <dbReference type="Proteomes" id="UP001333102"/>
    </source>
</evidence>
<dbReference type="Gene3D" id="3.20.20.70">
    <property type="entry name" value="Aldolase class I"/>
    <property type="match status" value="1"/>
</dbReference>
<evidence type="ECO:0000259" key="2">
    <source>
        <dbReference type="Pfam" id="PF22649"/>
    </source>
</evidence>
<dbReference type="InterPro" id="IPR036237">
    <property type="entry name" value="Xyl_isomerase-like_sf"/>
</dbReference>
<sequence length="682" mass="75621">MALERNPVTVVHWMVFPGPGSTRSVARGEAPASYVLRTVEQVLRDPYFGGIEVTRIKDPDVRRQVREMAIRYGKRLYYGAQPVQLVNEERWIPPTDIASANEVHRRQAAERLLRCVDEAYELGAVSLSLLSGRDPGDSPGNRLRQEATEALVRSLAEICRYARERAEALGREPLWVVLESFDRRTEPGFRNMLIGPSTEALAVARIVRAHLGHFNFGLLYDLSHMRLLKGPGDEEETPDAIRLLAPFLVHVHIGSAVLDPADPLYGDSHPRLDYPASAIGEEQLAGFLSALVDVGYQGPIGLEVVPRPGELSEAVLTSTRALYDVARERLDVNYTLGSFYWHTRRFFTDELWQVLAESRVRRAERVEEAARARRRPDGLTPADGRLLVLAADHPARRVTSAGDDPVALGDRLEYLGRILRVLSSPLVDGVMATPDVVDELLLVDWLVKQHGHQGLLDGRLIVGSMNRSGLAGVEYEMEDRLTAFTPEAIQARGLDAGKLLLRIDPGPYSRYSIQTMSYVAQAASSCRRLGLPVFLEVLPVERVEGRYRVRLETEEMIRAVGVAAGIGEATDRLWLKIPYVPDFYRVARATTLPILLLGGEVLDSPVGLLEDFERGMAEGPNVRGAMVGRNVLFPGRDDPRAVAEAISLIIHQQATAADAVRHLVQTRGAEERFLVERLSAAP</sequence>
<gene>
    <name evidence="3" type="ORF">VLY81_13580</name>
</gene>
<dbReference type="InterPro" id="IPR013785">
    <property type="entry name" value="Aldolase_TIM"/>
</dbReference>
<feature type="domain" description="Cgl0159-like" evidence="2">
    <location>
        <begin position="384"/>
        <end position="642"/>
    </location>
</feature>
<dbReference type="Gene3D" id="3.20.20.150">
    <property type="entry name" value="Divalent-metal-dependent TIM barrel enzymes"/>
    <property type="match status" value="1"/>
</dbReference>
<dbReference type="InterPro" id="IPR054574">
    <property type="entry name" value="Cgl0159_dom"/>
</dbReference>
<accession>A0ABZ1BNY7</accession>
<dbReference type="SUPFAM" id="SSF51569">
    <property type="entry name" value="Aldolase"/>
    <property type="match status" value="1"/>
</dbReference>
<keyword evidence="4" id="KW-1185">Reference proteome</keyword>
<dbReference type="Pfam" id="PF22649">
    <property type="entry name" value="Cgl0159"/>
    <property type="match status" value="1"/>
</dbReference>
<dbReference type="InterPro" id="IPR013022">
    <property type="entry name" value="Xyl_isomerase-like_TIM-brl"/>
</dbReference>
<feature type="domain" description="Xylose isomerase-like TIM barrel" evidence="1">
    <location>
        <begin position="62"/>
        <end position="314"/>
    </location>
</feature>
<organism evidence="3 4">
    <name type="scientific">Geochorda subterranea</name>
    <dbReference type="NCBI Taxonomy" id="3109564"/>
    <lineage>
        <taxon>Bacteria</taxon>
        <taxon>Bacillati</taxon>
        <taxon>Bacillota</taxon>
        <taxon>Limnochordia</taxon>
        <taxon>Limnochordales</taxon>
        <taxon>Geochordaceae</taxon>
        <taxon>Geochorda</taxon>
    </lineage>
</organism>
<dbReference type="RefSeq" id="WP_324668758.1">
    <property type="nucleotide sequence ID" value="NZ_CP141614.1"/>
</dbReference>
<dbReference type="EMBL" id="CP141614">
    <property type="protein sequence ID" value="WRP14434.1"/>
    <property type="molecule type" value="Genomic_DNA"/>
</dbReference>
<evidence type="ECO:0000259" key="1">
    <source>
        <dbReference type="Pfam" id="PF01261"/>
    </source>
</evidence>
<evidence type="ECO:0000313" key="3">
    <source>
        <dbReference type="EMBL" id="WRP14434.1"/>
    </source>
</evidence>
<reference evidence="4" key="1">
    <citation type="submission" date="2023-12" db="EMBL/GenBank/DDBJ databases">
        <title>Novel isolates from deep terrestrial aquifers shed light on the physiology and ecology of the class Limnochordia.</title>
        <authorList>
            <person name="Karnachuk O.V."/>
            <person name="Lukina A.P."/>
            <person name="Avakyan M.R."/>
            <person name="Kadnikov V."/>
            <person name="Begmatov S."/>
            <person name="Beletsky A.V."/>
            <person name="Mardanov A.V."/>
            <person name="Ravin N.V."/>
        </authorList>
    </citation>
    <scope>NUCLEOTIDE SEQUENCE [LARGE SCALE GENOMIC DNA]</scope>
    <source>
        <strain evidence="4">LN</strain>
    </source>
</reference>
<dbReference type="PANTHER" id="PTHR12110">
    <property type="entry name" value="HYDROXYPYRUVATE ISOMERASE"/>
    <property type="match status" value="1"/>
</dbReference>
<name>A0ABZ1BNY7_9FIRM</name>
<dbReference type="InterPro" id="IPR050312">
    <property type="entry name" value="IolE/XylAMocC-like"/>
</dbReference>
<dbReference type="Pfam" id="PF01261">
    <property type="entry name" value="AP_endonuc_2"/>
    <property type="match status" value="1"/>
</dbReference>
<proteinExistence type="predicted"/>
<protein>
    <submittedName>
        <fullName evidence="3">TIM barrel protein</fullName>
    </submittedName>
</protein>